<evidence type="ECO:0008006" key="3">
    <source>
        <dbReference type="Google" id="ProtNLM"/>
    </source>
</evidence>
<dbReference type="InterPro" id="IPR050796">
    <property type="entry name" value="SCF_F-box_component"/>
</dbReference>
<sequence length="482" mass="55612">MDPQVWKHLGDHDEILRLVLYRVPWDTNLRFRSVSKSWNDMLSEPSFLTWTSMLTDRSFYADHPEIEWVGSSPVRGCNGLETGESTSKIPEQGLPDPVCLLSISQNACAVANFKTHRWCKLPPLVNLPSSQWDNLNVTGTADGLLLLEGNPAIPVRRVDVCELDVLYELYELDRFLLNPMTMEFVKLPPVPFDPEFNELNPDLRAGFLRYPMILTVDEDQIIRVVAIEYSIAKPKDRRIRRILIWQQYSDGWETLKTHYTTFRKIAATVQNVVFAHGELFLHTVFDPLAYWSHRTDAILWHIVINCKRDSVDIGDSDSSPIIHFFRHRGALKRLTGMWKVGKDPPNSFQQRQSQYMLLSKFDHSTEKWEVMTKMPSQMVKQMCASLSDRFASLSDGDAGSCFIRVEGDILCIGNHFKTHVLFLCNLLSLTWTEVCAKSIDIHVKSNQELFLWSPKQRNKAAEINLQNYVQKVKDFKKGKIHQ</sequence>
<keyword evidence="2" id="KW-1185">Reference proteome</keyword>
<reference evidence="1 2" key="1">
    <citation type="submission" date="2024-09" db="EMBL/GenBank/DDBJ databases">
        <title>Chromosome-scale assembly of Riccia sorocarpa.</title>
        <authorList>
            <person name="Paukszto L."/>
        </authorList>
    </citation>
    <scope>NUCLEOTIDE SEQUENCE [LARGE SCALE GENOMIC DNA]</scope>
    <source>
        <strain evidence="1">LP-2024</strain>
        <tissue evidence="1">Aerial parts of the thallus</tissue>
    </source>
</reference>
<organism evidence="1 2">
    <name type="scientific">Riccia sorocarpa</name>
    <dbReference type="NCBI Taxonomy" id="122646"/>
    <lineage>
        <taxon>Eukaryota</taxon>
        <taxon>Viridiplantae</taxon>
        <taxon>Streptophyta</taxon>
        <taxon>Embryophyta</taxon>
        <taxon>Marchantiophyta</taxon>
        <taxon>Marchantiopsida</taxon>
        <taxon>Marchantiidae</taxon>
        <taxon>Marchantiales</taxon>
        <taxon>Ricciaceae</taxon>
        <taxon>Riccia</taxon>
    </lineage>
</organism>
<dbReference type="PANTHER" id="PTHR31672">
    <property type="entry name" value="BNACNNG10540D PROTEIN"/>
    <property type="match status" value="1"/>
</dbReference>
<comment type="caution">
    <text evidence="1">The sequence shown here is derived from an EMBL/GenBank/DDBJ whole genome shotgun (WGS) entry which is preliminary data.</text>
</comment>
<proteinExistence type="predicted"/>
<dbReference type="SUPFAM" id="SSF81383">
    <property type="entry name" value="F-box domain"/>
    <property type="match status" value="1"/>
</dbReference>
<accession>A0ABD3H3C9</accession>
<dbReference type="AlphaFoldDB" id="A0ABD3H3C9"/>
<evidence type="ECO:0000313" key="2">
    <source>
        <dbReference type="Proteomes" id="UP001633002"/>
    </source>
</evidence>
<dbReference type="PANTHER" id="PTHR31672:SF13">
    <property type="entry name" value="F-BOX PROTEIN CPR30-LIKE"/>
    <property type="match status" value="1"/>
</dbReference>
<evidence type="ECO:0000313" key="1">
    <source>
        <dbReference type="EMBL" id="KAL3686010.1"/>
    </source>
</evidence>
<gene>
    <name evidence="1" type="ORF">R1sor_004032</name>
</gene>
<dbReference type="InterPro" id="IPR036047">
    <property type="entry name" value="F-box-like_dom_sf"/>
</dbReference>
<name>A0ABD3H3C9_9MARC</name>
<protein>
    <recommendedName>
        <fullName evidence="3">F-box domain-containing protein</fullName>
    </recommendedName>
</protein>
<dbReference type="EMBL" id="JBJQOH010000006">
    <property type="protein sequence ID" value="KAL3686010.1"/>
    <property type="molecule type" value="Genomic_DNA"/>
</dbReference>
<dbReference type="Proteomes" id="UP001633002">
    <property type="component" value="Unassembled WGS sequence"/>
</dbReference>